<gene>
    <name evidence="1" type="ORF">S01H4_63942</name>
</gene>
<sequence>MGRIFSLRGKITLIDNQATVNHLVFDYVSPDRKRAWKVISAHIWPVDLRAINA</sequence>
<accession>X1CDN5</accession>
<evidence type="ECO:0000313" key="1">
    <source>
        <dbReference type="EMBL" id="GAH06386.1"/>
    </source>
</evidence>
<name>X1CDN5_9ZZZZ</name>
<protein>
    <submittedName>
        <fullName evidence="1">Uncharacterized protein</fullName>
    </submittedName>
</protein>
<organism evidence="1">
    <name type="scientific">marine sediment metagenome</name>
    <dbReference type="NCBI Taxonomy" id="412755"/>
    <lineage>
        <taxon>unclassified sequences</taxon>
        <taxon>metagenomes</taxon>
        <taxon>ecological metagenomes</taxon>
    </lineage>
</organism>
<dbReference type="EMBL" id="BART01038617">
    <property type="protein sequence ID" value="GAH06386.1"/>
    <property type="molecule type" value="Genomic_DNA"/>
</dbReference>
<dbReference type="AlphaFoldDB" id="X1CDN5"/>
<feature type="non-terminal residue" evidence="1">
    <location>
        <position position="53"/>
    </location>
</feature>
<comment type="caution">
    <text evidence="1">The sequence shown here is derived from an EMBL/GenBank/DDBJ whole genome shotgun (WGS) entry which is preliminary data.</text>
</comment>
<reference evidence="1" key="1">
    <citation type="journal article" date="2014" name="Front. Microbiol.">
        <title>High frequency of phylogenetically diverse reductive dehalogenase-homologous genes in deep subseafloor sedimentary metagenomes.</title>
        <authorList>
            <person name="Kawai M."/>
            <person name="Futagami T."/>
            <person name="Toyoda A."/>
            <person name="Takaki Y."/>
            <person name="Nishi S."/>
            <person name="Hori S."/>
            <person name="Arai W."/>
            <person name="Tsubouchi T."/>
            <person name="Morono Y."/>
            <person name="Uchiyama I."/>
            <person name="Ito T."/>
            <person name="Fujiyama A."/>
            <person name="Inagaki F."/>
            <person name="Takami H."/>
        </authorList>
    </citation>
    <scope>NUCLEOTIDE SEQUENCE</scope>
    <source>
        <strain evidence="1">Expedition CK06-06</strain>
    </source>
</reference>
<proteinExistence type="predicted"/>